<comment type="similarity">
    <text evidence="3">Belongs to the DNase II family.</text>
</comment>
<evidence type="ECO:0000256" key="8">
    <source>
        <dbReference type="ARBA" id="ARBA00022729"/>
    </source>
</evidence>
<dbReference type="Ensembl" id="ENSSAUT00010026318.1">
    <property type="protein sequence ID" value="ENSSAUP00010024916.1"/>
    <property type="gene ID" value="ENSSAUG00010010902.1"/>
</dbReference>
<evidence type="ECO:0000256" key="5">
    <source>
        <dbReference type="ARBA" id="ARBA00022473"/>
    </source>
</evidence>
<evidence type="ECO:0000256" key="12">
    <source>
        <dbReference type="ARBA" id="ARBA00023180"/>
    </source>
</evidence>
<dbReference type="GeneTree" id="ENSGT00390000002634"/>
<gene>
    <name evidence="20" type="primary">LOC115590480</name>
</gene>
<evidence type="ECO:0000256" key="9">
    <source>
        <dbReference type="ARBA" id="ARBA00022759"/>
    </source>
</evidence>
<feature type="signal peptide" evidence="19">
    <location>
        <begin position="1"/>
        <end position="29"/>
    </location>
</feature>
<dbReference type="PANTHER" id="PTHR10858:SF9">
    <property type="entry name" value="DEOXYRIBONUCLEASE-2-ALPHA"/>
    <property type="match status" value="1"/>
</dbReference>
<dbReference type="GO" id="GO:0004531">
    <property type="term" value="F:deoxyribonuclease II activity"/>
    <property type="evidence" value="ECO:0007669"/>
    <property type="project" value="UniProtKB-EC"/>
</dbReference>
<evidence type="ECO:0000256" key="11">
    <source>
        <dbReference type="ARBA" id="ARBA00023157"/>
    </source>
</evidence>
<evidence type="ECO:0000256" key="10">
    <source>
        <dbReference type="ARBA" id="ARBA00022801"/>
    </source>
</evidence>
<keyword evidence="9" id="KW-0255">Endonuclease</keyword>
<evidence type="ECO:0000256" key="2">
    <source>
        <dbReference type="ARBA" id="ARBA00004371"/>
    </source>
</evidence>
<dbReference type="PANTHER" id="PTHR10858">
    <property type="entry name" value="DEOXYRIBONUCLEASE II"/>
    <property type="match status" value="1"/>
</dbReference>
<evidence type="ECO:0000256" key="17">
    <source>
        <dbReference type="ARBA" id="ARBA00043033"/>
    </source>
</evidence>
<dbReference type="AlphaFoldDB" id="A0A671VJW3"/>
<keyword evidence="11" id="KW-1015">Disulfide bond</keyword>
<keyword evidence="7" id="KW-0540">Nuclease</keyword>
<keyword evidence="6" id="KW-0053">Apoptosis</keyword>
<keyword evidence="5" id="KW-0217">Developmental protein</keyword>
<keyword evidence="13" id="KW-0458">Lysosome</keyword>
<evidence type="ECO:0000256" key="4">
    <source>
        <dbReference type="ARBA" id="ARBA00012036"/>
    </source>
</evidence>
<dbReference type="GO" id="GO:0006309">
    <property type="term" value="P:apoptotic DNA fragmentation"/>
    <property type="evidence" value="ECO:0007669"/>
    <property type="project" value="TreeGrafter"/>
</dbReference>
<dbReference type="InterPro" id="IPR004947">
    <property type="entry name" value="DNase_II"/>
</dbReference>
<evidence type="ECO:0000256" key="14">
    <source>
        <dbReference type="ARBA" id="ARBA00039868"/>
    </source>
</evidence>
<dbReference type="Proteomes" id="UP000472265">
    <property type="component" value="Chromosome 10"/>
</dbReference>
<keyword evidence="10" id="KW-0378">Hydrolase</keyword>
<evidence type="ECO:0000256" key="19">
    <source>
        <dbReference type="SAM" id="SignalP"/>
    </source>
</evidence>
<comment type="subcellular location">
    <subcellularLocation>
        <location evidence="2">Lysosome</location>
    </subcellularLocation>
</comment>
<evidence type="ECO:0000313" key="20">
    <source>
        <dbReference type="Ensembl" id="ENSSAUP00010024916.1"/>
    </source>
</evidence>
<evidence type="ECO:0000256" key="1">
    <source>
        <dbReference type="ARBA" id="ARBA00000447"/>
    </source>
</evidence>
<dbReference type="CDD" id="cd09120">
    <property type="entry name" value="PLDc_DNaseII_1"/>
    <property type="match status" value="1"/>
</dbReference>
<organism evidence="20 21">
    <name type="scientific">Sparus aurata</name>
    <name type="common">Gilthead sea bream</name>
    <dbReference type="NCBI Taxonomy" id="8175"/>
    <lineage>
        <taxon>Eukaryota</taxon>
        <taxon>Metazoa</taxon>
        <taxon>Chordata</taxon>
        <taxon>Craniata</taxon>
        <taxon>Vertebrata</taxon>
        <taxon>Euteleostomi</taxon>
        <taxon>Actinopterygii</taxon>
        <taxon>Neopterygii</taxon>
        <taxon>Teleostei</taxon>
        <taxon>Neoteleostei</taxon>
        <taxon>Acanthomorphata</taxon>
        <taxon>Eupercaria</taxon>
        <taxon>Spariformes</taxon>
        <taxon>Sparidae</taxon>
        <taxon>Sparus</taxon>
    </lineage>
</organism>
<evidence type="ECO:0000256" key="6">
    <source>
        <dbReference type="ARBA" id="ARBA00022703"/>
    </source>
</evidence>
<evidence type="ECO:0000256" key="3">
    <source>
        <dbReference type="ARBA" id="ARBA00007527"/>
    </source>
</evidence>
<keyword evidence="21" id="KW-1185">Reference proteome</keyword>
<sequence>MKMTVVFQGVMWTLVLFVAVLCCGSEVSGISCKNEAGVDVDWFILYKLPDSFDYYYIDPATKKAELSKNPINHQNSVLAQTLAPYFNLKPGTEDVGYIAYNDQPPTCNALNKYGHSKGFVMIDKDKNYGIWLLHSTPRFPYKKESNSFYPDSGETNGQTFICVTFPYATFQAIGEHLQDINIHSFDHYLPPWVHHKLRKAADMFRVPEVPKTTFRNLKSKSGNDFRSFVQDQNEAGDLYVTIGKNIGTVDAQTWCSKTSHDTEVENVKCISIVPGRSWGPTKDHSKWCVSRENDWTCFADLNRDQERRGGALCINNKGVKNIFRSFIDCSKAQTLTITLKSF</sequence>
<name>A0A671VJW3_SPAAU</name>
<evidence type="ECO:0000256" key="13">
    <source>
        <dbReference type="ARBA" id="ARBA00023228"/>
    </source>
</evidence>
<feature type="chain" id="PRO_5025457114" description="Deoxyribonuclease-2-alpha" evidence="19">
    <location>
        <begin position="30"/>
        <end position="342"/>
    </location>
</feature>
<keyword evidence="12" id="KW-0325">Glycoprotein</keyword>
<reference evidence="20" key="1">
    <citation type="submission" date="2021-04" db="EMBL/GenBank/DDBJ databases">
        <authorList>
            <consortium name="Wellcome Sanger Institute Data Sharing"/>
        </authorList>
    </citation>
    <scope>NUCLEOTIDE SEQUENCE [LARGE SCALE GENOMIC DNA]</scope>
</reference>
<reference evidence="20" key="3">
    <citation type="submission" date="2025-09" db="UniProtKB">
        <authorList>
            <consortium name="Ensembl"/>
        </authorList>
    </citation>
    <scope>IDENTIFICATION</scope>
</reference>
<evidence type="ECO:0000313" key="21">
    <source>
        <dbReference type="Proteomes" id="UP000472265"/>
    </source>
</evidence>
<comment type="function">
    <text evidence="18">Hydrolyzes DNA under acidic conditions with a preference for double-stranded DNA. Plays a major role in the clearance of nucleic acids generated through apoptosis, hence preventing autoinflammation. Necessary for proper fetal development and for definitive erythropoiesis in fetal liver and bone marrow, where it degrades nuclear DNA expelled from erythroid precursor cells.</text>
</comment>
<dbReference type="Pfam" id="PF03265">
    <property type="entry name" value="DNase_II"/>
    <property type="match status" value="1"/>
</dbReference>
<comment type="catalytic activity">
    <reaction evidence="1">
        <text>Endonucleolytic cleavage to nucleoside 3'-phosphates and 3'-phosphooligonucleotide end-products.</text>
        <dbReference type="EC" id="3.1.22.1"/>
    </reaction>
</comment>
<keyword evidence="8 19" id="KW-0732">Signal</keyword>
<protein>
    <recommendedName>
        <fullName evidence="14">Deoxyribonuclease-2-alpha</fullName>
        <ecNumber evidence="4">3.1.22.1</ecNumber>
    </recommendedName>
    <alternativeName>
        <fullName evidence="15">Acid DNase</fullName>
    </alternativeName>
    <alternativeName>
        <fullName evidence="17">Deoxyribonuclease II alpha</fullName>
    </alternativeName>
    <alternativeName>
        <fullName evidence="16">Lysosomal DNase II</fullName>
    </alternativeName>
</protein>
<evidence type="ECO:0000256" key="7">
    <source>
        <dbReference type="ARBA" id="ARBA00022722"/>
    </source>
</evidence>
<evidence type="ECO:0000256" key="16">
    <source>
        <dbReference type="ARBA" id="ARBA00041918"/>
    </source>
</evidence>
<reference evidence="20" key="2">
    <citation type="submission" date="2025-08" db="UniProtKB">
        <authorList>
            <consortium name="Ensembl"/>
        </authorList>
    </citation>
    <scope>IDENTIFICATION</scope>
</reference>
<evidence type="ECO:0000256" key="18">
    <source>
        <dbReference type="ARBA" id="ARBA00045381"/>
    </source>
</evidence>
<dbReference type="EC" id="3.1.22.1" evidence="4"/>
<dbReference type="GO" id="GO:0005764">
    <property type="term" value="C:lysosome"/>
    <property type="evidence" value="ECO:0007669"/>
    <property type="project" value="UniProtKB-SubCell"/>
</dbReference>
<proteinExistence type="inferred from homology"/>
<evidence type="ECO:0000256" key="15">
    <source>
        <dbReference type="ARBA" id="ARBA00041393"/>
    </source>
</evidence>
<accession>A0A671VJW3</accession>